<protein>
    <recommendedName>
        <fullName evidence="2">F-box domain-containing protein</fullName>
    </recommendedName>
</protein>
<sequence>MLTKLESFSNELFLDFFEYLNVGEILYSFHLLNSRLNHLIYGHLRTIRHLDLRSMSLDHFNPCIQSEISKIVNQIASLTLSNHESPLQSEFFRSNHFRFDQFPTFEESRIEAFEILLENLSNLRHLTVESLSMFANGYQWEVIITKRLPNLKTFRCSMGLHIRAAWNIEKRLYTHMRSFQSRFWIEDRRWFIRCYLKTDHEGERSILYHTLPYTFTRPILQRDYIWYGSTSPYEKDFYGNNSIHISSMNTLTSKQLKKNHQIILQRLTSFCERVRGIFKFNINISSSNRKDSIPRSMDTRELSVELPFNQYFWASLPKLHQIVSLSIVLFSDDTDQSDLQLLLNQMPHLFSKINFKICFH</sequence>
<evidence type="ECO:0008006" key="2">
    <source>
        <dbReference type="Google" id="ProtNLM"/>
    </source>
</evidence>
<accession>B3G4C2</accession>
<dbReference type="AlphaFoldDB" id="B3G4C2"/>
<proteinExistence type="predicted"/>
<evidence type="ECO:0000313" key="1">
    <source>
        <dbReference type="EMBL" id="ACD54670.1"/>
    </source>
</evidence>
<organism evidence="1">
    <name type="scientific">Adineta vaga</name>
    <name type="common">Rotifer</name>
    <name type="synonym">Callidina vaga</name>
    <dbReference type="NCBI Taxonomy" id="104782"/>
    <lineage>
        <taxon>Eukaryota</taxon>
        <taxon>Metazoa</taxon>
        <taxon>Spiralia</taxon>
        <taxon>Gnathifera</taxon>
        <taxon>Rotifera</taxon>
        <taxon>Eurotatoria</taxon>
        <taxon>Bdelloidea</taxon>
        <taxon>Adinetida</taxon>
        <taxon>Adinetidae</taxon>
        <taxon>Adineta</taxon>
    </lineage>
</organism>
<name>B3G4C2_ADIVA</name>
<reference evidence="1" key="1">
    <citation type="journal article" date="2008" name="Science">
        <title>Massive horizontal gene transfer in bdelloid rotifers.</title>
        <authorList>
            <person name="Gladyshev E.A."/>
            <person name="Meselson M.S."/>
            <person name="Arkhipova I.R."/>
        </authorList>
    </citation>
    <scope>NUCLEOTIDE SEQUENCE</scope>
</reference>
<dbReference type="EMBL" id="EU643477">
    <property type="protein sequence ID" value="ACD54670.1"/>
    <property type="molecule type" value="Genomic_DNA"/>
</dbReference>